<dbReference type="InterPro" id="IPR000468">
    <property type="entry name" value="Barstar"/>
</dbReference>
<name>A0A4Y4CVT4_ZOORA</name>
<proteinExistence type="inferred from homology"/>
<accession>A0A4Y4CVT4</accession>
<reference evidence="3 4" key="1">
    <citation type="submission" date="2019-06" db="EMBL/GenBank/DDBJ databases">
        <title>Whole genome shotgun sequence of Zoogloea ramigera NBRC 15342.</title>
        <authorList>
            <person name="Hosoyama A."/>
            <person name="Uohara A."/>
            <person name="Ohji S."/>
            <person name="Ichikawa N."/>
        </authorList>
    </citation>
    <scope>NUCLEOTIDE SEQUENCE [LARGE SCALE GENOMIC DNA]</scope>
    <source>
        <strain evidence="3 4">NBRC 15342</strain>
    </source>
</reference>
<dbReference type="InterPro" id="IPR035905">
    <property type="entry name" value="Barstar-like_sf"/>
</dbReference>
<comment type="caution">
    <text evidence="3">The sequence shown here is derived from an EMBL/GenBank/DDBJ whole genome shotgun (WGS) entry which is preliminary data.</text>
</comment>
<dbReference type="Proteomes" id="UP000318422">
    <property type="component" value="Unassembled WGS sequence"/>
</dbReference>
<dbReference type="Pfam" id="PF01337">
    <property type="entry name" value="Barstar"/>
    <property type="match status" value="1"/>
</dbReference>
<evidence type="ECO:0000259" key="2">
    <source>
        <dbReference type="Pfam" id="PF01337"/>
    </source>
</evidence>
<dbReference type="AlphaFoldDB" id="A0A4Y4CVT4"/>
<dbReference type="OrthoDB" id="5295683at2"/>
<evidence type="ECO:0000256" key="1">
    <source>
        <dbReference type="ARBA" id="ARBA00006845"/>
    </source>
</evidence>
<gene>
    <name evidence="3" type="ORF">ZRA01_19420</name>
</gene>
<feature type="domain" description="Barstar (barnase inhibitor)" evidence="2">
    <location>
        <begin position="40"/>
        <end position="132"/>
    </location>
</feature>
<evidence type="ECO:0000313" key="3">
    <source>
        <dbReference type="EMBL" id="GEC95869.1"/>
    </source>
</evidence>
<keyword evidence="4" id="KW-1185">Reference proteome</keyword>
<evidence type="ECO:0000313" key="4">
    <source>
        <dbReference type="Proteomes" id="UP000318422"/>
    </source>
</evidence>
<dbReference type="SUPFAM" id="SSF52038">
    <property type="entry name" value="Barstar-related"/>
    <property type="match status" value="1"/>
</dbReference>
<dbReference type="EMBL" id="BJNV01000029">
    <property type="protein sequence ID" value="GEC95869.1"/>
    <property type="molecule type" value="Genomic_DNA"/>
</dbReference>
<dbReference type="RefSeq" id="WP_141351645.1">
    <property type="nucleotide sequence ID" value="NZ_BJNV01000029.1"/>
</dbReference>
<dbReference type="CDD" id="cd05141">
    <property type="entry name" value="Barstar_evA4336-like"/>
    <property type="match status" value="1"/>
</dbReference>
<sequence length="147" mass="16234">MHAPAYHSLLPRAERAGIYHMPFAADLALEEAAESLDYPMHRVDLARVTTKEAFLEAVGKALDFPDWYGHNWDALADCLTDLSWMAADGYVIVLERADAFASAAPTDFATALSIFQDAADTWRDDGVPFWTLVGTVSDGLDWLQELA</sequence>
<dbReference type="Gene3D" id="3.30.370.10">
    <property type="entry name" value="Barstar-like"/>
    <property type="match status" value="1"/>
</dbReference>
<comment type="similarity">
    <text evidence="1">Belongs to the barstar family.</text>
</comment>
<protein>
    <recommendedName>
        <fullName evidence="2">Barstar (barnase inhibitor) domain-containing protein</fullName>
    </recommendedName>
</protein>
<organism evidence="3 4">
    <name type="scientific">Zoogloea ramigera</name>
    <dbReference type="NCBI Taxonomy" id="350"/>
    <lineage>
        <taxon>Bacteria</taxon>
        <taxon>Pseudomonadati</taxon>
        <taxon>Pseudomonadota</taxon>
        <taxon>Betaproteobacteria</taxon>
        <taxon>Rhodocyclales</taxon>
        <taxon>Zoogloeaceae</taxon>
        <taxon>Zoogloea</taxon>
    </lineage>
</organism>